<dbReference type="InterPro" id="IPR047679">
    <property type="entry name" value="BREX_BrxC"/>
</dbReference>
<accession>A0A4P6K5I5</accession>
<gene>
    <name evidence="1" type="primary">brxC</name>
    <name evidence="1" type="ORF">EPA93_45330</name>
</gene>
<organism evidence="1 2">
    <name type="scientific">Ktedonosporobacter rubrisoli</name>
    <dbReference type="NCBI Taxonomy" id="2509675"/>
    <lineage>
        <taxon>Bacteria</taxon>
        <taxon>Bacillati</taxon>
        <taxon>Chloroflexota</taxon>
        <taxon>Ktedonobacteria</taxon>
        <taxon>Ktedonobacterales</taxon>
        <taxon>Ktedonosporobacteraceae</taxon>
        <taxon>Ktedonosporobacter</taxon>
    </lineage>
</organism>
<dbReference type="KEGG" id="kbs:EPA93_45330"/>
<dbReference type="RefSeq" id="WP_129893875.1">
    <property type="nucleotide sequence ID" value="NZ_CP035758.1"/>
</dbReference>
<dbReference type="Proteomes" id="UP000290365">
    <property type="component" value="Chromosome"/>
</dbReference>
<proteinExistence type="predicted"/>
<keyword evidence="2" id="KW-1185">Reference proteome</keyword>
<protein>
    <submittedName>
        <fullName evidence="1">BREX system P-loop protein BrxC</fullName>
    </submittedName>
</protein>
<evidence type="ECO:0000313" key="2">
    <source>
        <dbReference type="Proteomes" id="UP000290365"/>
    </source>
</evidence>
<dbReference type="NCBIfam" id="NF033441">
    <property type="entry name" value="BREX_BrxC"/>
    <property type="match status" value="1"/>
</dbReference>
<evidence type="ECO:0000313" key="1">
    <source>
        <dbReference type="EMBL" id="QBD82806.1"/>
    </source>
</evidence>
<sequence>MQIRDIFTTKIQERIEPVVKVADRRPAIVLDELKNLIVTPQWERCLHQILQEYSDAFDNEDEQDVGIWISGFFGSGKSLLMKELGLLLEGGELLGQSVHDVFLSRLHHNSELRSDIERFLAHCQQRISCSAIGGNIHAQLTDTDETLTLLAFRLFARAHGYTHIWPFAWAIEYQLEEKGLLEEFRSRACELCQNEWEEIAEDAAFYSPQLYEAATAVLPEHFRNVSEVELATENAQRHGISSDMLITRLRRWCERQDHAGRRHKVLLQFDELGQWMQSGLNMTNRIMQTQALIESASTLGCGRVWIAVTAHGDIQALKQSIQQEHYAKINQRFALKCKLSNDDINAVVQERLLDKTIPAGSRLRTLFQQHSGEITDLGLLKETQRNYPAPDEENFADFYPYLPWTVAVIPDVTKGIAHAAGRGEELTGANRTMISVVQGGILDVPNLLYSGIGHLVCLADLYPQFDPDVPLETRTDLRRLFQTLSGRDDFTTRVAHALYLLGQATYISCTLDNVTRALITSINEDVASLRSRVRIELDCLVNAGYAKQVGNNYVFLSMQQRSFQEKVLARQGELLNHVSDLIMKLQEFQGDNALRFDRVPISGREKLLRLTLDEKVVRNPAEPVTVKVYSPLQRLISPEMNNDEEMKQRSIQEPNSFILRMDHASELRRVLAQKVATEEVTEAVLANGPDNNPEYEVARQAGHDVMLFRQAISYDLDRAVRNGVVFFRGTKYYPEGENASLAMRSLLGQLLPEIYSRFSELPYRLADDTRTVRDALKHVTTNRDLEQLKVYKADGMLNDGNPLISTLRSRIPQEGDDLGIIGADQLRQELEHPPFGWDSGWVKVGLALLLRTSACRLIEKSQYYSDPDNTEVLQMLTKDQRFRAVRVQSIKTDISIKEQQQIRSHIETIFHVKPPLVLAPLNEALKEQLQKLDVQAQELENWARTANCYLPQSFEAGKSLLMDILASHDPNTRLPYFLREWEKVLEMVKLVQELTRFKEEHGKSYVEVRDFYNMMYNVEQPPEEVSVFLESWRTLTSDRTITEARRWEELMRVYQTAQQALTNYIQRLQQEAREELLVLEQTLPQKVAEASIPEAEQETTIADLQAVLRPARERIEKTFPSISEARAMKNTLFNSWAALLREVKEVQARCQSSGDAMPSQEIRLTWSALLGKQHISTPDDLKQVVESLQRAVYRELEQHHHVIIE</sequence>
<name>A0A4P6K5I5_KTERU</name>
<dbReference type="OrthoDB" id="3201900at2"/>
<reference evidence="1 2" key="1">
    <citation type="submission" date="2019-01" db="EMBL/GenBank/DDBJ databases">
        <title>Ktedonosporobacter rubrisoli SCAWS-G2.</title>
        <authorList>
            <person name="Huang Y."/>
            <person name="Yan B."/>
        </authorList>
    </citation>
    <scope>NUCLEOTIDE SEQUENCE [LARGE SCALE GENOMIC DNA]</scope>
    <source>
        <strain evidence="1 2">SCAWS-G2</strain>
    </source>
</reference>
<dbReference type="EMBL" id="CP035758">
    <property type="protein sequence ID" value="QBD82806.1"/>
    <property type="molecule type" value="Genomic_DNA"/>
</dbReference>
<dbReference type="AlphaFoldDB" id="A0A4P6K5I5"/>